<dbReference type="EMBL" id="DVOF01000021">
    <property type="protein sequence ID" value="HIV02076.1"/>
    <property type="molecule type" value="Genomic_DNA"/>
</dbReference>
<proteinExistence type="predicted"/>
<evidence type="ECO:0000313" key="2">
    <source>
        <dbReference type="EMBL" id="HIV02076.1"/>
    </source>
</evidence>
<dbReference type="InterPro" id="IPR050312">
    <property type="entry name" value="IolE/XylAMocC-like"/>
</dbReference>
<protein>
    <submittedName>
        <fullName evidence="2">Sugar phosphate isomerase/epimerase</fullName>
    </submittedName>
</protein>
<comment type="caution">
    <text evidence="2">The sequence shown here is derived from an EMBL/GenBank/DDBJ whole genome shotgun (WGS) entry which is preliminary data.</text>
</comment>
<organism evidence="2 3">
    <name type="scientific">Candidatus Aphodoplasma excrementigallinarum</name>
    <dbReference type="NCBI Taxonomy" id="2840673"/>
    <lineage>
        <taxon>Bacteria</taxon>
        <taxon>Bacillati</taxon>
        <taxon>Bacillota</taxon>
        <taxon>Clostridia</taxon>
        <taxon>Eubacteriales</taxon>
        <taxon>Candidatus Aphodoplasma</taxon>
    </lineage>
</organism>
<dbReference type="PANTHER" id="PTHR12110">
    <property type="entry name" value="HYDROXYPYRUVATE ISOMERASE"/>
    <property type="match status" value="1"/>
</dbReference>
<dbReference type="GO" id="GO:0016853">
    <property type="term" value="F:isomerase activity"/>
    <property type="evidence" value="ECO:0007669"/>
    <property type="project" value="UniProtKB-KW"/>
</dbReference>
<gene>
    <name evidence="2" type="ORF">IAC74_00770</name>
</gene>
<keyword evidence="2" id="KW-0413">Isomerase</keyword>
<reference evidence="2" key="2">
    <citation type="journal article" date="2021" name="PeerJ">
        <title>Extensive microbial diversity within the chicken gut microbiome revealed by metagenomics and culture.</title>
        <authorList>
            <person name="Gilroy R."/>
            <person name="Ravi A."/>
            <person name="Getino M."/>
            <person name="Pursley I."/>
            <person name="Horton D.L."/>
            <person name="Alikhan N.F."/>
            <person name="Baker D."/>
            <person name="Gharbi K."/>
            <person name="Hall N."/>
            <person name="Watson M."/>
            <person name="Adriaenssens E.M."/>
            <person name="Foster-Nyarko E."/>
            <person name="Jarju S."/>
            <person name="Secka A."/>
            <person name="Antonio M."/>
            <person name="Oren A."/>
            <person name="Chaudhuri R.R."/>
            <person name="La Ragione R."/>
            <person name="Hildebrand F."/>
            <person name="Pallen M.J."/>
        </authorList>
    </citation>
    <scope>NUCLEOTIDE SEQUENCE</scope>
    <source>
        <strain evidence="2">4920</strain>
    </source>
</reference>
<reference evidence="2" key="1">
    <citation type="submission" date="2020-10" db="EMBL/GenBank/DDBJ databases">
        <authorList>
            <person name="Gilroy R."/>
        </authorList>
    </citation>
    <scope>NUCLEOTIDE SEQUENCE</scope>
    <source>
        <strain evidence="2">4920</strain>
    </source>
</reference>
<dbReference type="InterPro" id="IPR036237">
    <property type="entry name" value="Xyl_isomerase-like_sf"/>
</dbReference>
<dbReference type="Proteomes" id="UP000886743">
    <property type="component" value="Unassembled WGS sequence"/>
</dbReference>
<name>A0A9D1NFT2_9FIRM</name>
<accession>A0A9D1NFT2</accession>
<feature type="domain" description="Xylose isomerase-like TIM barrel" evidence="1">
    <location>
        <begin position="25"/>
        <end position="271"/>
    </location>
</feature>
<dbReference type="Pfam" id="PF01261">
    <property type="entry name" value="AP_endonuc_2"/>
    <property type="match status" value="1"/>
</dbReference>
<sequence length="278" mass="31327">MKQFKVGLQLYSIREDMEKDMDAALAQVKAMGYDYVEFAGYFGKTADEVRALLDKHGLECVSVHQAYEVFLEDEKANIDYLKTIGAKYCAVPWMGVEKHKGSDRFDQTVAEFKQVGKALKDAGIQMLYHNHDFEFGKVDNKFLLDWLYESVPADLLQTEIDVCWVRYAGYDPAEYIKKYTGRSPIVHLKDFECKNFNMGPVYALIDENGDDGAKPESKEDAGFMFKPVGSGVQDIPAVLEAAEAAGAEYVIVEQDESPERPAMEAAKMSRDYLKSIGQ</sequence>
<evidence type="ECO:0000259" key="1">
    <source>
        <dbReference type="Pfam" id="PF01261"/>
    </source>
</evidence>
<dbReference type="PANTHER" id="PTHR12110:SF41">
    <property type="entry name" value="INOSOSE DEHYDRATASE"/>
    <property type="match status" value="1"/>
</dbReference>
<dbReference type="InterPro" id="IPR013022">
    <property type="entry name" value="Xyl_isomerase-like_TIM-brl"/>
</dbReference>
<dbReference type="AlphaFoldDB" id="A0A9D1NFT2"/>
<dbReference type="SUPFAM" id="SSF51658">
    <property type="entry name" value="Xylose isomerase-like"/>
    <property type="match status" value="1"/>
</dbReference>
<dbReference type="Gene3D" id="3.20.20.150">
    <property type="entry name" value="Divalent-metal-dependent TIM barrel enzymes"/>
    <property type="match status" value="1"/>
</dbReference>
<evidence type="ECO:0000313" key="3">
    <source>
        <dbReference type="Proteomes" id="UP000886743"/>
    </source>
</evidence>